<feature type="compositionally biased region" description="Acidic residues" evidence="1">
    <location>
        <begin position="158"/>
        <end position="170"/>
    </location>
</feature>
<gene>
    <name evidence="4" type="ORF">BGZ97_010408</name>
</gene>
<feature type="compositionally biased region" description="Acidic residues" evidence="1">
    <location>
        <begin position="107"/>
        <end position="121"/>
    </location>
</feature>
<feature type="region of interest" description="Disordered" evidence="1">
    <location>
        <begin position="1"/>
        <end position="121"/>
    </location>
</feature>
<organism evidence="4 5">
    <name type="scientific">Linnemannia gamsii</name>
    <dbReference type="NCBI Taxonomy" id="64522"/>
    <lineage>
        <taxon>Eukaryota</taxon>
        <taxon>Fungi</taxon>
        <taxon>Fungi incertae sedis</taxon>
        <taxon>Mucoromycota</taxon>
        <taxon>Mortierellomycotina</taxon>
        <taxon>Mortierellomycetes</taxon>
        <taxon>Mortierellales</taxon>
        <taxon>Mortierellaceae</taxon>
        <taxon>Linnemannia</taxon>
    </lineage>
</organism>
<dbReference type="Gene3D" id="2.60.200.20">
    <property type="match status" value="1"/>
</dbReference>
<feature type="compositionally biased region" description="Polar residues" evidence="1">
    <location>
        <begin position="85"/>
        <end position="101"/>
    </location>
</feature>
<proteinExistence type="predicted"/>
<feature type="transmembrane region" description="Helical" evidence="2">
    <location>
        <begin position="682"/>
        <end position="703"/>
    </location>
</feature>
<accession>A0A9P6R9Z9</accession>
<keyword evidence="5" id="KW-1185">Reference proteome</keyword>
<evidence type="ECO:0000313" key="4">
    <source>
        <dbReference type="EMBL" id="KAG0313210.1"/>
    </source>
</evidence>
<feature type="domain" description="FHA" evidence="3">
    <location>
        <begin position="279"/>
        <end position="336"/>
    </location>
</feature>
<keyword evidence="2" id="KW-1133">Transmembrane helix</keyword>
<dbReference type="OrthoDB" id="687730at2759"/>
<evidence type="ECO:0000259" key="3">
    <source>
        <dbReference type="PROSITE" id="PS50006"/>
    </source>
</evidence>
<dbReference type="EMBL" id="JAAAIN010000535">
    <property type="protein sequence ID" value="KAG0313210.1"/>
    <property type="molecule type" value="Genomic_DNA"/>
</dbReference>
<feature type="compositionally biased region" description="Polar residues" evidence="1">
    <location>
        <begin position="40"/>
        <end position="50"/>
    </location>
</feature>
<reference evidence="4" key="1">
    <citation type="journal article" date="2020" name="Fungal Divers.">
        <title>Resolving the Mortierellaceae phylogeny through synthesis of multi-gene phylogenetics and phylogenomics.</title>
        <authorList>
            <person name="Vandepol N."/>
            <person name="Liber J."/>
            <person name="Desiro A."/>
            <person name="Na H."/>
            <person name="Kennedy M."/>
            <person name="Barry K."/>
            <person name="Grigoriev I.V."/>
            <person name="Miller A.N."/>
            <person name="O'Donnell K."/>
            <person name="Stajich J.E."/>
            <person name="Bonito G."/>
        </authorList>
    </citation>
    <scope>NUCLEOTIDE SEQUENCE</scope>
    <source>
        <strain evidence="4">NVP60</strain>
    </source>
</reference>
<name>A0A9P6R9Z9_9FUNG</name>
<keyword evidence="2" id="KW-0812">Transmembrane</keyword>
<keyword evidence="2" id="KW-0472">Membrane</keyword>
<dbReference type="CDD" id="cd00060">
    <property type="entry name" value="FHA"/>
    <property type="match status" value="1"/>
</dbReference>
<feature type="region of interest" description="Disordered" evidence="1">
    <location>
        <begin position="497"/>
        <end position="531"/>
    </location>
</feature>
<dbReference type="AlphaFoldDB" id="A0A9P6R9Z9"/>
<feature type="compositionally biased region" description="Acidic residues" evidence="1">
    <location>
        <begin position="506"/>
        <end position="525"/>
    </location>
</feature>
<evidence type="ECO:0000256" key="2">
    <source>
        <dbReference type="SAM" id="Phobius"/>
    </source>
</evidence>
<comment type="caution">
    <text evidence="4">The sequence shown here is derived from an EMBL/GenBank/DDBJ whole genome shotgun (WGS) entry which is preliminary data.</text>
</comment>
<dbReference type="Pfam" id="PF00498">
    <property type="entry name" value="FHA"/>
    <property type="match status" value="1"/>
</dbReference>
<dbReference type="InterPro" id="IPR000253">
    <property type="entry name" value="FHA_dom"/>
</dbReference>
<protein>
    <recommendedName>
        <fullName evidence="3">FHA domain-containing protein</fullName>
    </recommendedName>
</protein>
<dbReference type="PROSITE" id="PS50006">
    <property type="entry name" value="FHA_DOMAIN"/>
    <property type="match status" value="1"/>
</dbReference>
<dbReference type="SUPFAM" id="SSF49879">
    <property type="entry name" value="SMAD/FHA domain"/>
    <property type="match status" value="1"/>
</dbReference>
<dbReference type="SMART" id="SM00240">
    <property type="entry name" value="FHA"/>
    <property type="match status" value="1"/>
</dbReference>
<feature type="region of interest" description="Disordered" evidence="1">
    <location>
        <begin position="140"/>
        <end position="173"/>
    </location>
</feature>
<sequence length="705" mass="78276">MLFQPPLPDSDPEPLSPSSHEDMRSSPHWSHAILEPSYRSLLSDTTQQQRPAGAGAYQAPSSSSPAYSPSSSDDVEYIGTTTTTRQVTSNSPHSLSTNSAQYGYGLYDDDEDEENDQVENDEEDELFAAAAAREIEQMEEDYIRQQHQQQQQQQAPIVEEEDGEEEEESELNTPYPLTAESYTEAVPAGVEFDDNDEAQPFMVPEATYTTRAAPFIHLEIQELRASQSHNNTGHEHQHCLTGTTLPRPRHFIFEPNTRLLLGRAPSSGLDPKARLKQLSEVGKDAGQARAENGFDDGLFANQVISKLHAAIFEKDGQLVLEDWESTHGTFVNEDPVSRRVLHDLDHVRLGRPVTRRDIRYKALEFVVRIHPSARAADPADLIAGVAQQVMDVEMHEFQDNSTLDYSPSGLATPQSQKTVILVDDDDFDEEEGAGLLACTQIQVESLDVQELLEGTPTEEKEVQEEAQYENDAFQGIENDYEADEDEPDVEYDDDYVEEQPKNGFDDAFEQPGDDYEEEQQPESEDESHQQQNDLLEDTVLLDDFRRQREQEEYDIESDNDDDASSLKAAEYELDDQEAKGSMTDFDLTQGVDSATVRETIKDDEDLPVAGETVIKETISTSSTTTTTTVAIATASPIDAVVEESQGNLLKRKHAALEAEDEPFVQLVEVHQEAATAKSRKTALFAAALAGVVVGSVGTVLTLANI</sequence>
<feature type="compositionally biased region" description="Low complexity" evidence="1">
    <location>
        <begin position="145"/>
        <end position="154"/>
    </location>
</feature>
<feature type="compositionally biased region" description="Low complexity" evidence="1">
    <location>
        <begin position="51"/>
        <end position="72"/>
    </location>
</feature>
<evidence type="ECO:0000313" key="5">
    <source>
        <dbReference type="Proteomes" id="UP000823405"/>
    </source>
</evidence>
<evidence type="ECO:0000256" key="1">
    <source>
        <dbReference type="SAM" id="MobiDB-lite"/>
    </source>
</evidence>
<dbReference type="Proteomes" id="UP000823405">
    <property type="component" value="Unassembled WGS sequence"/>
</dbReference>
<dbReference type="InterPro" id="IPR008984">
    <property type="entry name" value="SMAD_FHA_dom_sf"/>
</dbReference>